<gene>
    <name evidence="2" type="ORF">NDU88_001246</name>
    <name evidence="3" type="ORF">NDU88_001248</name>
</gene>
<evidence type="ECO:0000313" key="4">
    <source>
        <dbReference type="Proteomes" id="UP001066276"/>
    </source>
</evidence>
<dbReference type="Proteomes" id="UP001066276">
    <property type="component" value="Chromosome 6"/>
</dbReference>
<proteinExistence type="predicted"/>
<dbReference type="AlphaFoldDB" id="A0AAV7Q2K5"/>
<dbReference type="EMBL" id="JANPWB010000010">
    <property type="protein sequence ID" value="KAJ1134800.1"/>
    <property type="molecule type" value="Genomic_DNA"/>
</dbReference>
<organism evidence="3 4">
    <name type="scientific">Pleurodeles waltl</name>
    <name type="common">Iberian ribbed newt</name>
    <dbReference type="NCBI Taxonomy" id="8319"/>
    <lineage>
        <taxon>Eukaryota</taxon>
        <taxon>Metazoa</taxon>
        <taxon>Chordata</taxon>
        <taxon>Craniata</taxon>
        <taxon>Vertebrata</taxon>
        <taxon>Euteleostomi</taxon>
        <taxon>Amphibia</taxon>
        <taxon>Batrachia</taxon>
        <taxon>Caudata</taxon>
        <taxon>Salamandroidea</taxon>
        <taxon>Salamandridae</taxon>
        <taxon>Pleurodelinae</taxon>
        <taxon>Pleurodeles</taxon>
    </lineage>
</organism>
<comment type="caution">
    <text evidence="3">The sequence shown here is derived from an EMBL/GenBank/DDBJ whole genome shotgun (WGS) entry which is preliminary data.</text>
</comment>
<feature type="region of interest" description="Disordered" evidence="1">
    <location>
        <begin position="69"/>
        <end position="124"/>
    </location>
</feature>
<evidence type="ECO:0000313" key="3">
    <source>
        <dbReference type="EMBL" id="KAJ1134802.1"/>
    </source>
</evidence>
<reference evidence="3" key="1">
    <citation type="journal article" date="2022" name="bioRxiv">
        <title>Sequencing and chromosome-scale assembly of the giantPleurodeles waltlgenome.</title>
        <authorList>
            <person name="Brown T."/>
            <person name="Elewa A."/>
            <person name="Iarovenko S."/>
            <person name="Subramanian E."/>
            <person name="Araus A.J."/>
            <person name="Petzold A."/>
            <person name="Susuki M."/>
            <person name="Suzuki K.-i.T."/>
            <person name="Hayashi T."/>
            <person name="Toyoda A."/>
            <person name="Oliveira C."/>
            <person name="Osipova E."/>
            <person name="Leigh N.D."/>
            <person name="Simon A."/>
            <person name="Yun M.H."/>
        </authorList>
    </citation>
    <scope>NUCLEOTIDE SEQUENCE</scope>
    <source>
        <strain evidence="3">20211129_DDA</strain>
        <tissue evidence="3">Liver</tissue>
    </source>
</reference>
<evidence type="ECO:0000313" key="2">
    <source>
        <dbReference type="EMBL" id="KAJ1134800.1"/>
    </source>
</evidence>
<keyword evidence="4" id="KW-1185">Reference proteome</keyword>
<protein>
    <submittedName>
        <fullName evidence="3">Uncharacterized protein</fullName>
    </submittedName>
</protein>
<dbReference type="EMBL" id="JANPWB010000010">
    <property type="protein sequence ID" value="KAJ1134802.1"/>
    <property type="molecule type" value="Genomic_DNA"/>
</dbReference>
<name>A0AAV7Q2K5_PLEWA</name>
<feature type="compositionally biased region" description="Basic and acidic residues" evidence="1">
    <location>
        <begin position="115"/>
        <end position="124"/>
    </location>
</feature>
<accession>A0AAV7Q2K5</accession>
<sequence>MDVQVEILRSVANLVAGIDKRINELNSLIKRAQEATNNLTPRCCSSATLDKLSELPSIIGGVINELKDRKGVHTSMQPQGGLGDKYDSELENKGTSPGKAASNSQNPYPLRKIPNRGEEHYQAT</sequence>
<evidence type="ECO:0000256" key="1">
    <source>
        <dbReference type="SAM" id="MobiDB-lite"/>
    </source>
</evidence>